<reference evidence="6 7" key="1">
    <citation type="journal article" date="2009" name="Stand. Genomic Sci.">
        <title>Complete genome sequence of Cryptobacterium curtum type strain (12-3).</title>
        <authorList>
            <person name="Mavrommatis K."/>
            <person name="Pukall R."/>
            <person name="Rohde C."/>
            <person name="Chen F."/>
            <person name="Sims D."/>
            <person name="Brettin T."/>
            <person name="Kuske C."/>
            <person name="Detter J.C."/>
            <person name="Han C."/>
            <person name="Lapidus A."/>
            <person name="Copeland A."/>
            <person name="Glavina Del Rio T."/>
            <person name="Nolan M."/>
            <person name="Lucas S."/>
            <person name="Tice H."/>
            <person name="Cheng J.F."/>
            <person name="Bruce D."/>
            <person name="Goodwin L."/>
            <person name="Pitluck S."/>
            <person name="Ovchinnikova G."/>
            <person name="Pati A."/>
            <person name="Ivanova N."/>
            <person name="Chen A."/>
            <person name="Palaniappan K."/>
            <person name="Chain P."/>
            <person name="D'haeseleer P."/>
            <person name="Goker M."/>
            <person name="Bristow J."/>
            <person name="Eisen J.A."/>
            <person name="Markowitz V."/>
            <person name="Hugenholtz P."/>
            <person name="Rohde M."/>
            <person name="Klenk H.P."/>
            <person name="Kyrpides N.C."/>
        </authorList>
    </citation>
    <scope>NUCLEOTIDE SEQUENCE [LARGE SCALE GENOMIC DNA]</scope>
    <source>
        <strain evidence="7">ATCC 700683 / DSM 15641 / 12-3</strain>
    </source>
</reference>
<dbReference type="HOGENOM" id="CLU_044063_4_4_11"/>
<feature type="binding site" evidence="3">
    <location>
        <position position="261"/>
    </location>
    <ligand>
        <name>NADP(+)</name>
        <dbReference type="ChEBI" id="CHEBI:58349"/>
    </ligand>
</feature>
<proteinExistence type="inferred from homology"/>
<feature type="binding site" evidence="3">
    <location>
        <position position="240"/>
    </location>
    <ligand>
        <name>shikimate</name>
        <dbReference type="ChEBI" id="CHEBI:36208"/>
    </ligand>
</feature>
<sequence length="292" mass="30846">MVEKSVSISGSTHMVCLLGKPTHHSLSPATHNLSFAQAGIDAVYLCFDIENDNLPEALATMRALDTWDGANLTMPAKQAVVPLLDELDEAAQLMGAVNVVSCRNGILKGYNTDGVGFMENVRKHGVKDKGAHMVLIGCGGAGSAILVQAALDGVSTIDVFVRLGGGSEDNARRLANPLHDRTGCSIAIHSLADVQTLQSCVAQADILVNSSSVGMGEASTETPVPADFLQSGMAVADVVYFPRETQLLKDARVCGCTTIGGLGMLIEQAAAGEKIWYGIEMDTDLIERELYR</sequence>
<feature type="binding site" evidence="3">
    <location>
        <position position="268"/>
    </location>
    <ligand>
        <name>shikimate</name>
        <dbReference type="ChEBI" id="CHEBI:36208"/>
    </ligand>
</feature>
<comment type="pathway">
    <text evidence="1 3">Metabolic intermediate biosynthesis; chorismate biosynthesis; chorismate from D-erythrose 4-phosphate and phosphoenolpyruvate: step 4/7.</text>
</comment>
<evidence type="ECO:0000256" key="2">
    <source>
        <dbReference type="ARBA" id="ARBA00023141"/>
    </source>
</evidence>
<evidence type="ECO:0000313" key="6">
    <source>
        <dbReference type="EMBL" id="ACU94932.1"/>
    </source>
</evidence>
<protein>
    <recommendedName>
        <fullName evidence="3">Shikimate dehydrogenase (NADP(+))</fullName>
        <shortName evidence="3">SDH</shortName>
        <ecNumber evidence="3">1.1.1.25</ecNumber>
    </recommendedName>
</protein>
<dbReference type="InterPro" id="IPR046346">
    <property type="entry name" value="Aminoacid_DH-like_N_sf"/>
</dbReference>
<dbReference type="eggNOG" id="COG0169">
    <property type="taxonomic scope" value="Bacteria"/>
</dbReference>
<dbReference type="Pfam" id="PF18317">
    <property type="entry name" value="SDH_C"/>
    <property type="match status" value="1"/>
</dbReference>
<dbReference type="STRING" id="469378.Ccur_12500"/>
<dbReference type="Gene3D" id="3.40.50.720">
    <property type="entry name" value="NAD(P)-binding Rossmann-like Domain"/>
    <property type="match status" value="1"/>
</dbReference>
<comment type="function">
    <text evidence="3">Involved in the biosynthesis of the chorismate, which leads to the biosynthesis of aromatic amino acids. Catalyzes the reversible NADPH linked reduction of 3-dehydroshikimate (DHSA) to yield shikimate (SA).</text>
</comment>
<dbReference type="HAMAP" id="MF_00222">
    <property type="entry name" value="Shikimate_DH_AroE"/>
    <property type="match status" value="1"/>
</dbReference>
<keyword evidence="3" id="KW-0560">Oxidoreductase</keyword>
<feature type="binding site" evidence="3">
    <location>
        <begin position="25"/>
        <end position="27"/>
    </location>
    <ligand>
        <name>shikimate</name>
        <dbReference type="ChEBI" id="CHEBI:36208"/>
    </ligand>
</feature>
<feature type="binding site" evidence="3">
    <location>
        <position position="238"/>
    </location>
    <ligand>
        <name>NADP(+)</name>
        <dbReference type="ChEBI" id="CHEBI:58349"/>
    </ligand>
</feature>
<dbReference type="SUPFAM" id="SSF53223">
    <property type="entry name" value="Aminoacid dehydrogenase-like, N-terminal domain"/>
    <property type="match status" value="1"/>
</dbReference>
<evidence type="ECO:0000256" key="3">
    <source>
        <dbReference type="HAMAP-Rule" id="MF_00222"/>
    </source>
</evidence>
<dbReference type="InterPro" id="IPR022893">
    <property type="entry name" value="Shikimate_DH_fam"/>
</dbReference>
<dbReference type="EC" id="1.1.1.25" evidence="3"/>
<dbReference type="RefSeq" id="WP_015778795.1">
    <property type="nucleotide sequence ID" value="NC_013170.1"/>
</dbReference>
<dbReference type="GO" id="GO:0009073">
    <property type="term" value="P:aromatic amino acid family biosynthetic process"/>
    <property type="evidence" value="ECO:0007669"/>
    <property type="project" value="UniProtKB-KW"/>
</dbReference>
<dbReference type="GO" id="GO:0004764">
    <property type="term" value="F:shikimate 3-dehydrogenase (NADP+) activity"/>
    <property type="evidence" value="ECO:0007669"/>
    <property type="project" value="UniProtKB-UniRule"/>
</dbReference>
<feature type="binding site" evidence="3">
    <location>
        <position position="73"/>
    </location>
    <ligand>
        <name>shikimate</name>
        <dbReference type="ChEBI" id="CHEBI:36208"/>
    </ligand>
</feature>
<dbReference type="UniPathway" id="UPA00053">
    <property type="reaction ID" value="UER00087"/>
</dbReference>
<feature type="domain" description="Shikimate dehydrogenase substrate binding N-terminal" evidence="4">
    <location>
        <begin position="17"/>
        <end position="100"/>
    </location>
</feature>
<dbReference type="InterPro" id="IPR036291">
    <property type="entry name" value="NAD(P)-bd_dom_sf"/>
</dbReference>
<keyword evidence="7" id="KW-1185">Reference proteome</keyword>
<dbReference type="Pfam" id="PF08501">
    <property type="entry name" value="Shikimate_dh_N"/>
    <property type="match status" value="1"/>
</dbReference>
<dbReference type="PANTHER" id="PTHR21089">
    <property type="entry name" value="SHIKIMATE DEHYDROGENASE"/>
    <property type="match status" value="1"/>
</dbReference>
<dbReference type="EMBL" id="CP001682">
    <property type="protein sequence ID" value="ACU94932.1"/>
    <property type="molecule type" value="Genomic_DNA"/>
</dbReference>
<keyword evidence="3" id="KW-0028">Amino-acid biosynthesis</keyword>
<feature type="binding site" evidence="3">
    <location>
        <position position="113"/>
    </location>
    <ligand>
        <name>shikimate</name>
        <dbReference type="ChEBI" id="CHEBI:36208"/>
    </ligand>
</feature>
<dbReference type="InterPro" id="IPR041121">
    <property type="entry name" value="SDH_C"/>
</dbReference>
<dbReference type="OrthoDB" id="9776868at2"/>
<dbReference type="AlphaFoldDB" id="C7MKY5"/>
<evidence type="ECO:0000256" key="1">
    <source>
        <dbReference type="ARBA" id="ARBA00004871"/>
    </source>
</evidence>
<comment type="similarity">
    <text evidence="3">Belongs to the shikimate dehydrogenase family.</text>
</comment>
<feature type="binding site" evidence="3">
    <location>
        <position position="89"/>
    </location>
    <ligand>
        <name>NADP(+)</name>
        <dbReference type="ChEBI" id="CHEBI:58349"/>
    </ligand>
</feature>
<name>C7MKY5_CRYCD</name>
<dbReference type="CDD" id="cd01065">
    <property type="entry name" value="NAD_bind_Shikimate_DH"/>
    <property type="match status" value="1"/>
</dbReference>
<feature type="active site" description="Proton acceptor" evidence="3">
    <location>
        <position position="77"/>
    </location>
</feature>
<evidence type="ECO:0000313" key="7">
    <source>
        <dbReference type="Proteomes" id="UP000000954"/>
    </source>
</evidence>
<dbReference type="InterPro" id="IPR013708">
    <property type="entry name" value="Shikimate_DH-bd_N"/>
</dbReference>
<dbReference type="GO" id="GO:0019632">
    <property type="term" value="P:shikimate metabolic process"/>
    <property type="evidence" value="ECO:0007669"/>
    <property type="project" value="TreeGrafter"/>
</dbReference>
<dbReference type="GO" id="GO:0008652">
    <property type="term" value="P:amino acid biosynthetic process"/>
    <property type="evidence" value="ECO:0007669"/>
    <property type="project" value="UniProtKB-KW"/>
</dbReference>
<comment type="catalytic activity">
    <reaction evidence="3">
        <text>shikimate + NADP(+) = 3-dehydroshikimate + NADPH + H(+)</text>
        <dbReference type="Rhea" id="RHEA:17737"/>
        <dbReference type="ChEBI" id="CHEBI:15378"/>
        <dbReference type="ChEBI" id="CHEBI:16630"/>
        <dbReference type="ChEBI" id="CHEBI:36208"/>
        <dbReference type="ChEBI" id="CHEBI:57783"/>
        <dbReference type="ChEBI" id="CHEBI:58349"/>
        <dbReference type="EC" id="1.1.1.25"/>
    </reaction>
</comment>
<accession>C7MKY5</accession>
<feature type="binding site" evidence="3">
    <location>
        <position position="98"/>
    </location>
    <ligand>
        <name>shikimate</name>
        <dbReference type="ChEBI" id="CHEBI:36208"/>
    </ligand>
</feature>
<dbReference type="PANTHER" id="PTHR21089:SF1">
    <property type="entry name" value="BIFUNCTIONAL 3-DEHYDROQUINATE DEHYDRATASE_SHIKIMATE DEHYDROGENASE, CHLOROPLASTIC"/>
    <property type="match status" value="1"/>
</dbReference>
<dbReference type="KEGG" id="ccu:Ccur_12500"/>
<dbReference type="GO" id="GO:0009423">
    <property type="term" value="P:chorismate biosynthetic process"/>
    <property type="evidence" value="ECO:0007669"/>
    <property type="project" value="UniProtKB-UniRule"/>
</dbReference>
<comment type="subunit">
    <text evidence="3">Homodimer.</text>
</comment>
<gene>
    <name evidence="3" type="primary">aroE</name>
    <name evidence="6" type="ordered locus">Ccur_12500</name>
</gene>
<feature type="domain" description="SDH C-terminal" evidence="5">
    <location>
        <begin position="261"/>
        <end position="290"/>
    </location>
</feature>
<comment type="caution">
    <text evidence="3">Lacks conserved residue(s) required for the propagation of feature annotation.</text>
</comment>
<evidence type="ECO:0000259" key="4">
    <source>
        <dbReference type="Pfam" id="PF08501"/>
    </source>
</evidence>
<dbReference type="Gene3D" id="3.40.50.10860">
    <property type="entry name" value="Leucine Dehydrogenase, chain A, domain 1"/>
    <property type="match status" value="1"/>
</dbReference>
<organism evidence="6 7">
    <name type="scientific">Cryptobacterium curtum (strain ATCC 700683 / DSM 15641 / CCUG 43107 / 12-3)</name>
    <dbReference type="NCBI Taxonomy" id="469378"/>
    <lineage>
        <taxon>Bacteria</taxon>
        <taxon>Bacillati</taxon>
        <taxon>Actinomycetota</taxon>
        <taxon>Coriobacteriia</taxon>
        <taxon>Eggerthellales</taxon>
        <taxon>Eggerthellaceae</taxon>
        <taxon>Cryptobacterium</taxon>
    </lineage>
</organism>
<evidence type="ECO:0000259" key="5">
    <source>
        <dbReference type="Pfam" id="PF18317"/>
    </source>
</evidence>
<dbReference type="SUPFAM" id="SSF51735">
    <property type="entry name" value="NAD(P)-binding Rossmann-fold domains"/>
    <property type="match status" value="1"/>
</dbReference>
<keyword evidence="3" id="KW-0521">NADP</keyword>
<dbReference type="Proteomes" id="UP000000954">
    <property type="component" value="Chromosome"/>
</dbReference>
<keyword evidence="2 3" id="KW-0057">Aromatic amino acid biosynthesis</keyword>